<accession>A0ABD0R6V5</accession>
<name>A0ABD0R6V5_CIRMR</name>
<evidence type="ECO:0000313" key="2">
    <source>
        <dbReference type="Proteomes" id="UP001529510"/>
    </source>
</evidence>
<gene>
    <name evidence="1" type="ORF">M9458_011696</name>
</gene>
<dbReference type="InterPro" id="IPR040099">
    <property type="entry name" value="ZZEF1"/>
</dbReference>
<dbReference type="Proteomes" id="UP001529510">
    <property type="component" value="Unassembled WGS sequence"/>
</dbReference>
<organism evidence="1 2">
    <name type="scientific">Cirrhinus mrigala</name>
    <name type="common">Mrigala</name>
    <dbReference type="NCBI Taxonomy" id="683832"/>
    <lineage>
        <taxon>Eukaryota</taxon>
        <taxon>Metazoa</taxon>
        <taxon>Chordata</taxon>
        <taxon>Craniata</taxon>
        <taxon>Vertebrata</taxon>
        <taxon>Euteleostomi</taxon>
        <taxon>Actinopterygii</taxon>
        <taxon>Neopterygii</taxon>
        <taxon>Teleostei</taxon>
        <taxon>Ostariophysi</taxon>
        <taxon>Cypriniformes</taxon>
        <taxon>Cyprinidae</taxon>
        <taxon>Labeoninae</taxon>
        <taxon>Labeonini</taxon>
        <taxon>Cirrhinus</taxon>
    </lineage>
</organism>
<protein>
    <submittedName>
        <fullName evidence="1">Uncharacterized protein</fullName>
    </submittedName>
</protein>
<dbReference type="EMBL" id="JAMKFB020000005">
    <property type="protein sequence ID" value="KAL0193400.1"/>
    <property type="molecule type" value="Genomic_DNA"/>
</dbReference>
<proteinExistence type="predicted"/>
<dbReference type="PANTHER" id="PTHR22772:SF4">
    <property type="entry name" value="ZINC FINGER ZZ-TYPE AND EF-HAND DOMAIN-CONTAINING PROTEIN 1"/>
    <property type="match status" value="1"/>
</dbReference>
<reference evidence="1 2" key="1">
    <citation type="submission" date="2024-05" db="EMBL/GenBank/DDBJ databases">
        <title>Genome sequencing and assembly of Indian major carp, Cirrhinus mrigala (Hamilton, 1822).</title>
        <authorList>
            <person name="Mohindra V."/>
            <person name="Chowdhury L.M."/>
            <person name="Lal K."/>
            <person name="Jena J.K."/>
        </authorList>
    </citation>
    <scope>NUCLEOTIDE SEQUENCE [LARGE SCALE GENOMIC DNA]</scope>
    <source>
        <strain evidence="1">CM1030</strain>
        <tissue evidence="1">Blood</tissue>
    </source>
</reference>
<dbReference type="PANTHER" id="PTHR22772">
    <property type="entry name" value="NOVEL ZZ TYPE ZINC FINGER DOMAIN CONTAINING PROTEIN"/>
    <property type="match status" value="1"/>
</dbReference>
<dbReference type="AlphaFoldDB" id="A0ABD0R6V5"/>
<comment type="caution">
    <text evidence="1">The sequence shown here is derived from an EMBL/GenBank/DDBJ whole genome shotgun (WGS) entry which is preliminary data.</text>
</comment>
<evidence type="ECO:0000313" key="1">
    <source>
        <dbReference type="EMBL" id="KAL0193400.1"/>
    </source>
</evidence>
<keyword evidence="2" id="KW-1185">Reference proteome</keyword>
<feature type="non-terminal residue" evidence="1">
    <location>
        <position position="1"/>
    </location>
</feature>
<sequence>IQINIKRCLSDGCDTRIHGLKTMGYQITKSKEVSVSDASAIWYLSLLTSLVTASMETNPVLAQTVLQSTQ</sequence>